<evidence type="ECO:0000256" key="3">
    <source>
        <dbReference type="ARBA" id="ARBA00022741"/>
    </source>
</evidence>
<keyword evidence="3" id="KW-0547">Nucleotide-binding</keyword>
<feature type="region of interest" description="Disordered" evidence="8">
    <location>
        <begin position="346"/>
        <end position="368"/>
    </location>
</feature>
<name>A0ABS2LAZ8_9MICO</name>
<dbReference type="InterPro" id="IPR018484">
    <property type="entry name" value="FGGY_N"/>
</dbReference>
<evidence type="ECO:0000256" key="4">
    <source>
        <dbReference type="ARBA" id="ARBA00022777"/>
    </source>
</evidence>
<evidence type="ECO:0000256" key="5">
    <source>
        <dbReference type="ARBA" id="ARBA00022840"/>
    </source>
</evidence>
<feature type="domain" description="Carbohydrate kinase FGGY N-terminal" evidence="9">
    <location>
        <begin position="4"/>
        <end position="250"/>
    </location>
</feature>
<dbReference type="PANTHER" id="PTHR10196:SF69">
    <property type="entry name" value="GLYCEROL KINASE"/>
    <property type="match status" value="1"/>
</dbReference>
<dbReference type="InterPro" id="IPR018485">
    <property type="entry name" value="FGGY_C"/>
</dbReference>
<evidence type="ECO:0000259" key="9">
    <source>
        <dbReference type="Pfam" id="PF00370"/>
    </source>
</evidence>
<dbReference type="SUPFAM" id="SSF53067">
    <property type="entry name" value="Actin-like ATPase domain"/>
    <property type="match status" value="2"/>
</dbReference>
<evidence type="ECO:0000313" key="12">
    <source>
        <dbReference type="Proteomes" id="UP000776164"/>
    </source>
</evidence>
<protein>
    <recommendedName>
        <fullName evidence="6">ATP:glycerol 3-phosphotransferase</fullName>
    </recommendedName>
</protein>
<dbReference type="GO" id="GO:0004370">
    <property type="term" value="F:glycerol kinase activity"/>
    <property type="evidence" value="ECO:0007669"/>
    <property type="project" value="UniProtKB-EC"/>
</dbReference>
<evidence type="ECO:0000256" key="6">
    <source>
        <dbReference type="ARBA" id="ARBA00043149"/>
    </source>
</evidence>
<proteinExistence type="inferred from homology"/>
<dbReference type="Pfam" id="PF00370">
    <property type="entry name" value="FGGY_N"/>
    <property type="match status" value="1"/>
</dbReference>
<gene>
    <name evidence="11" type="ORF">JOE66_003290</name>
</gene>
<organism evidence="11 12">
    <name type="scientific">Subtercola frigoramans</name>
    <dbReference type="NCBI Taxonomy" id="120298"/>
    <lineage>
        <taxon>Bacteria</taxon>
        <taxon>Bacillati</taxon>
        <taxon>Actinomycetota</taxon>
        <taxon>Actinomycetes</taxon>
        <taxon>Micrococcales</taxon>
        <taxon>Microbacteriaceae</taxon>
        <taxon>Subtercola</taxon>
    </lineage>
</organism>
<dbReference type="CDD" id="cd07769">
    <property type="entry name" value="ASKHA_NBD_FGGY_GK"/>
    <property type="match status" value="1"/>
</dbReference>
<reference evidence="11 12" key="1">
    <citation type="submission" date="2021-01" db="EMBL/GenBank/DDBJ databases">
        <title>Sequencing the genomes of 1000 actinobacteria strains.</title>
        <authorList>
            <person name="Klenk H.-P."/>
        </authorList>
    </citation>
    <scope>NUCLEOTIDE SEQUENCE [LARGE SCALE GENOMIC DNA]</scope>
    <source>
        <strain evidence="11 12">DSM 13057</strain>
    </source>
</reference>
<evidence type="ECO:0000256" key="1">
    <source>
        <dbReference type="ARBA" id="ARBA00009156"/>
    </source>
</evidence>
<evidence type="ECO:0000256" key="2">
    <source>
        <dbReference type="ARBA" id="ARBA00022679"/>
    </source>
</evidence>
<keyword evidence="5" id="KW-0067">ATP-binding</keyword>
<dbReference type="Gene3D" id="3.30.420.40">
    <property type="match status" value="2"/>
</dbReference>
<comment type="caution">
    <text evidence="11">The sequence shown here is derived from an EMBL/GenBank/DDBJ whole genome shotgun (WGS) entry which is preliminary data.</text>
</comment>
<accession>A0ABS2LAZ8</accession>
<feature type="domain" description="Carbohydrate kinase FGGY C-terminal" evidence="10">
    <location>
        <begin position="260"/>
        <end position="456"/>
    </location>
</feature>
<dbReference type="EMBL" id="JAFBBU010000001">
    <property type="protein sequence ID" value="MBM7473656.1"/>
    <property type="molecule type" value="Genomic_DNA"/>
</dbReference>
<evidence type="ECO:0000313" key="11">
    <source>
        <dbReference type="EMBL" id="MBM7473656.1"/>
    </source>
</evidence>
<dbReference type="InterPro" id="IPR043129">
    <property type="entry name" value="ATPase_NBD"/>
</dbReference>
<evidence type="ECO:0000256" key="8">
    <source>
        <dbReference type="SAM" id="MobiDB-lite"/>
    </source>
</evidence>
<dbReference type="Pfam" id="PF02782">
    <property type="entry name" value="FGGY_C"/>
    <property type="match status" value="1"/>
</dbReference>
<dbReference type="PIRSF" id="PIRSF000538">
    <property type="entry name" value="GlpK"/>
    <property type="match status" value="1"/>
</dbReference>
<dbReference type="Proteomes" id="UP000776164">
    <property type="component" value="Unassembled WGS sequence"/>
</dbReference>
<comment type="similarity">
    <text evidence="1 7">Belongs to the FGGY kinase family.</text>
</comment>
<dbReference type="RefSeq" id="WP_205111270.1">
    <property type="nucleotide sequence ID" value="NZ_BAAAHT010000001.1"/>
</dbReference>
<dbReference type="PROSITE" id="PS00445">
    <property type="entry name" value="FGGY_KINASES_2"/>
    <property type="match status" value="1"/>
</dbReference>
<dbReference type="InterPro" id="IPR000577">
    <property type="entry name" value="Carb_kinase_FGGY"/>
</dbReference>
<evidence type="ECO:0000259" key="10">
    <source>
        <dbReference type="Pfam" id="PF02782"/>
    </source>
</evidence>
<keyword evidence="12" id="KW-1185">Reference proteome</keyword>
<dbReference type="NCBIfam" id="NF000756">
    <property type="entry name" value="PRK00047.1"/>
    <property type="match status" value="1"/>
</dbReference>
<keyword evidence="2 7" id="KW-0808">Transferase</keyword>
<dbReference type="InterPro" id="IPR018483">
    <property type="entry name" value="Carb_kinase_FGGY_CS"/>
</dbReference>
<dbReference type="PANTHER" id="PTHR10196">
    <property type="entry name" value="SUGAR KINASE"/>
    <property type="match status" value="1"/>
</dbReference>
<keyword evidence="4 7" id="KW-0418">Kinase</keyword>
<sequence length="504" mass="54845">MSRYIIGVDQSTSGTTVILIDDAGEVVAVRKLAIKRYTPQLGWVEQDATEIWLATRSALRAVIQDARVSPDEIESIGIANQRETIVVWDRHTGEPSGRAIGWQDRRTLEFCEKVDPSDRDRLEDETGMLLLTNSAGPKIEWLLSHDRNVQRGMADGRLICGTVDSWLMWNLSGGKSHVSDHSNASVTMLQDARTLSYSERAIDFFGIPRGVLPALRSSSETLAYTAPEHTFGVEIPITGCAGDQQASMFGVGCIRPGMAKNTYGAGNFTMLNVGDHYQPPSHGTFSPVLWSANGTVTYGVEYMTDDAGSVLDWLRDGLRIIGEAREAESLALQVPDSGGLHFIPSLGQQPTDRRSPAASRAKPGHSGGLLMGLTHQSTRQHIARAALEAIAFQARDALEAIQTSAGISPAVLRVDGAGARNDFLMQFQADILGIPVERPRTVETTAVGAAYLAGLAVGFWDSVAEVEANWRLDKVFEPRLSTDARDELYQKWVDAMGYSSTLNT</sequence>
<evidence type="ECO:0000256" key="7">
    <source>
        <dbReference type="RuleBase" id="RU003733"/>
    </source>
</evidence>